<dbReference type="InterPro" id="IPR019831">
    <property type="entry name" value="Mn/Fe_SOD_N"/>
</dbReference>
<dbReference type="PANTHER" id="PTHR43595">
    <property type="entry name" value="37S RIBOSOMAL PROTEIN S26, MITOCHONDRIAL"/>
    <property type="match status" value="1"/>
</dbReference>
<evidence type="ECO:0000313" key="8">
    <source>
        <dbReference type="EMBL" id="MEA9357468.1"/>
    </source>
</evidence>
<proteinExistence type="inferred from homology"/>
<gene>
    <name evidence="8" type="ORF">SHI21_14670</name>
</gene>
<dbReference type="SUPFAM" id="SSF54719">
    <property type="entry name" value="Fe,Mn superoxide dismutase (SOD), C-terminal domain"/>
    <property type="match status" value="1"/>
</dbReference>
<name>A0ABU5VWN4_9BACT</name>
<evidence type="ECO:0000256" key="1">
    <source>
        <dbReference type="ARBA" id="ARBA00008714"/>
    </source>
</evidence>
<dbReference type="PRINTS" id="PR01703">
    <property type="entry name" value="MNSODISMTASE"/>
</dbReference>
<dbReference type="InterPro" id="IPR001189">
    <property type="entry name" value="Mn/Fe_SOD"/>
</dbReference>
<reference evidence="8 9" key="1">
    <citation type="submission" date="2023-11" db="EMBL/GenBank/DDBJ databases">
        <title>A Novel Polar Bacteriovorax (B. antarcticus) Isolated from the Biocrust in Antarctica.</title>
        <authorList>
            <person name="Mun W."/>
            <person name="Choi S.Y."/>
            <person name="Mitchell R.J."/>
        </authorList>
    </citation>
    <scope>NUCLEOTIDE SEQUENCE [LARGE SCALE GENOMIC DNA]</scope>
    <source>
        <strain evidence="8 9">PP10</strain>
    </source>
</reference>
<evidence type="ECO:0000313" key="9">
    <source>
        <dbReference type="Proteomes" id="UP001302274"/>
    </source>
</evidence>
<comment type="catalytic activity">
    <reaction evidence="5">
        <text>2 superoxide + 2 H(+) = H2O2 + O2</text>
        <dbReference type="Rhea" id="RHEA:20696"/>
        <dbReference type="ChEBI" id="CHEBI:15378"/>
        <dbReference type="ChEBI" id="CHEBI:15379"/>
        <dbReference type="ChEBI" id="CHEBI:16240"/>
        <dbReference type="ChEBI" id="CHEBI:18421"/>
        <dbReference type="EC" id="1.15.1.1"/>
    </reaction>
</comment>
<evidence type="ECO:0000259" key="7">
    <source>
        <dbReference type="Pfam" id="PF02777"/>
    </source>
</evidence>
<sequence length="236" mass="26309">MNSTILATAAAIGITAGTTGHAMTMAEIGKLKPPFVLAALPYAAGSLAPTIDQKTMEIHHGKHHKTYIDNLNKLVAAEKDKKDLLSILTHLKGREAGVRNNAGGHWNHTFFWSVLTPEKENQKMPERLAKEITAQFGSVDKFKEEFQKAGAAQFGSGWAWLIRDANGKLAITTTSNQDNPLMDIAETKGRPIFTVDVWEHAYYLTYQNMRADYLKSVWNVVNWNQVDAYDREVTAH</sequence>
<organism evidence="8 9">
    <name type="scientific">Bacteriovorax antarcticus</name>
    <dbReference type="NCBI Taxonomy" id="3088717"/>
    <lineage>
        <taxon>Bacteria</taxon>
        <taxon>Pseudomonadati</taxon>
        <taxon>Bdellovibrionota</taxon>
        <taxon>Bacteriovoracia</taxon>
        <taxon>Bacteriovoracales</taxon>
        <taxon>Bacteriovoracaceae</taxon>
        <taxon>Bacteriovorax</taxon>
    </lineage>
</organism>
<dbReference type="PANTHER" id="PTHR43595:SF2">
    <property type="entry name" value="SMALL RIBOSOMAL SUBUNIT PROTEIN MS42"/>
    <property type="match status" value="1"/>
</dbReference>
<feature type="domain" description="Manganese/iron superoxide dismutase C-terminal" evidence="7">
    <location>
        <begin position="126"/>
        <end position="227"/>
    </location>
</feature>
<dbReference type="GO" id="GO:0004784">
    <property type="term" value="F:superoxide dismutase activity"/>
    <property type="evidence" value="ECO:0007669"/>
    <property type="project" value="UniProtKB-EC"/>
</dbReference>
<dbReference type="Pfam" id="PF02777">
    <property type="entry name" value="Sod_Fe_C"/>
    <property type="match status" value="1"/>
</dbReference>
<keyword evidence="4 5" id="KW-0560">Oxidoreductase</keyword>
<dbReference type="Proteomes" id="UP001302274">
    <property type="component" value="Unassembled WGS sequence"/>
</dbReference>
<dbReference type="RefSeq" id="WP_323577484.1">
    <property type="nucleotide sequence ID" value="NZ_JAYGJQ010000002.1"/>
</dbReference>
<feature type="domain" description="Manganese/iron superoxide dismutase N-terminal" evidence="6">
    <location>
        <begin position="35"/>
        <end position="115"/>
    </location>
</feature>
<dbReference type="InterPro" id="IPR036324">
    <property type="entry name" value="Mn/Fe_SOD_N_sf"/>
</dbReference>
<dbReference type="InterPro" id="IPR036314">
    <property type="entry name" value="SOD_C_sf"/>
</dbReference>
<dbReference type="InterPro" id="IPR019833">
    <property type="entry name" value="Mn/Fe_SOD_BS"/>
</dbReference>
<dbReference type="Gene3D" id="3.55.40.20">
    <property type="entry name" value="Iron/manganese superoxide dismutase, C-terminal domain"/>
    <property type="match status" value="1"/>
</dbReference>
<dbReference type="Gene3D" id="1.10.287.990">
    <property type="entry name" value="Fe,Mn superoxide dismutase (SOD) domain"/>
    <property type="match status" value="1"/>
</dbReference>
<comment type="function">
    <text evidence="5">Destroys radicals which are normally produced within the cells and which are toxic to biological systems.</text>
</comment>
<keyword evidence="3 5" id="KW-0479">Metal-binding</keyword>
<protein>
    <recommendedName>
        <fullName evidence="2 5">Superoxide dismutase</fullName>
        <ecNumber evidence="2 5">1.15.1.1</ecNumber>
    </recommendedName>
</protein>
<comment type="caution">
    <text evidence="8">The sequence shown here is derived from an EMBL/GenBank/DDBJ whole genome shotgun (WGS) entry which is preliminary data.</text>
</comment>
<dbReference type="InterPro" id="IPR019832">
    <property type="entry name" value="Mn/Fe_SOD_C"/>
</dbReference>
<dbReference type="EMBL" id="JAYGJQ010000002">
    <property type="protein sequence ID" value="MEA9357468.1"/>
    <property type="molecule type" value="Genomic_DNA"/>
</dbReference>
<evidence type="ECO:0000256" key="4">
    <source>
        <dbReference type="ARBA" id="ARBA00023002"/>
    </source>
</evidence>
<evidence type="ECO:0000256" key="5">
    <source>
        <dbReference type="RuleBase" id="RU000414"/>
    </source>
</evidence>
<dbReference type="PIRSF" id="PIRSF000349">
    <property type="entry name" value="SODismutase"/>
    <property type="match status" value="1"/>
</dbReference>
<accession>A0ABU5VWN4</accession>
<comment type="similarity">
    <text evidence="1 5">Belongs to the iron/manganese superoxide dismutase family.</text>
</comment>
<dbReference type="EC" id="1.15.1.1" evidence="2 5"/>
<dbReference type="SUPFAM" id="SSF46609">
    <property type="entry name" value="Fe,Mn superoxide dismutase (SOD), N-terminal domain"/>
    <property type="match status" value="1"/>
</dbReference>
<dbReference type="Pfam" id="PF00081">
    <property type="entry name" value="Sod_Fe_N"/>
    <property type="match status" value="1"/>
</dbReference>
<evidence type="ECO:0000256" key="3">
    <source>
        <dbReference type="ARBA" id="ARBA00022723"/>
    </source>
</evidence>
<evidence type="ECO:0000259" key="6">
    <source>
        <dbReference type="Pfam" id="PF00081"/>
    </source>
</evidence>
<keyword evidence="9" id="KW-1185">Reference proteome</keyword>
<dbReference type="PROSITE" id="PS00088">
    <property type="entry name" value="SOD_MN"/>
    <property type="match status" value="1"/>
</dbReference>
<evidence type="ECO:0000256" key="2">
    <source>
        <dbReference type="ARBA" id="ARBA00012682"/>
    </source>
</evidence>